<proteinExistence type="predicted"/>
<organism evidence="2 3">
    <name type="scientific">Streptacidiphilus jeojiensis</name>
    <dbReference type="NCBI Taxonomy" id="3229225"/>
    <lineage>
        <taxon>Bacteria</taxon>
        <taxon>Bacillati</taxon>
        <taxon>Actinomycetota</taxon>
        <taxon>Actinomycetes</taxon>
        <taxon>Kitasatosporales</taxon>
        <taxon>Streptomycetaceae</taxon>
        <taxon>Streptacidiphilus</taxon>
    </lineage>
</organism>
<dbReference type="InterPro" id="IPR029032">
    <property type="entry name" value="AhpD-like"/>
</dbReference>
<dbReference type="PANTHER" id="PTHR34846">
    <property type="entry name" value="4-CARBOXYMUCONOLACTONE DECARBOXYLASE FAMILY PROTEIN (AFU_ORTHOLOGUE AFUA_6G11590)"/>
    <property type="match status" value="1"/>
</dbReference>
<dbReference type="EMBL" id="JBEUKS010000004">
    <property type="protein sequence ID" value="MFC1439105.1"/>
    <property type="molecule type" value="Genomic_DNA"/>
</dbReference>
<dbReference type="Pfam" id="PF02627">
    <property type="entry name" value="CMD"/>
    <property type="match status" value="1"/>
</dbReference>
<dbReference type="InterPro" id="IPR003779">
    <property type="entry name" value="CMD-like"/>
</dbReference>
<comment type="caution">
    <text evidence="2">The sequence shown here is derived from an EMBL/GenBank/DDBJ whole genome shotgun (WGS) entry which is preliminary data.</text>
</comment>
<keyword evidence="3" id="KW-1185">Reference proteome</keyword>
<accession>A0ABV6XLJ2</accession>
<evidence type="ECO:0000313" key="2">
    <source>
        <dbReference type="EMBL" id="MFC1439105.1"/>
    </source>
</evidence>
<evidence type="ECO:0000259" key="1">
    <source>
        <dbReference type="Pfam" id="PF02627"/>
    </source>
</evidence>
<gene>
    <name evidence="2" type="ORF">ABUW04_12630</name>
</gene>
<dbReference type="PANTHER" id="PTHR34846:SF10">
    <property type="entry name" value="CYTOPLASMIC PROTEIN"/>
    <property type="match status" value="1"/>
</dbReference>
<dbReference type="Proteomes" id="UP001592581">
    <property type="component" value="Unassembled WGS sequence"/>
</dbReference>
<evidence type="ECO:0000313" key="3">
    <source>
        <dbReference type="Proteomes" id="UP001592581"/>
    </source>
</evidence>
<sequence length="190" mass="20995">MARISLDPPRTVLFRIGAWYSRRVYGAVLDPGKAYAHHAGVLLATTRFERGLARWNRLDPTLKSLAVMAVAARIGCSWCLDFGYWESHGKGVPAVKLRSVPDWRDRTEVFTDLELLVMEYAEAVTATPPAVTDEMTQCLIADLGEPAFVELTAMIAVENLRSRANSAFGLVGQGFRDRCGIPLRRVASEA</sequence>
<feature type="domain" description="Carboxymuconolactone decarboxylase-like" evidence="1">
    <location>
        <begin position="43"/>
        <end position="105"/>
    </location>
</feature>
<name>A0ABV6XLJ2_9ACTN</name>
<dbReference type="Gene3D" id="1.20.1290.10">
    <property type="entry name" value="AhpD-like"/>
    <property type="match status" value="1"/>
</dbReference>
<dbReference type="SUPFAM" id="SSF69118">
    <property type="entry name" value="AhpD-like"/>
    <property type="match status" value="1"/>
</dbReference>
<dbReference type="RefSeq" id="WP_380564612.1">
    <property type="nucleotide sequence ID" value="NZ_JBEUKS010000004.1"/>
</dbReference>
<protein>
    <submittedName>
        <fullName evidence="2">Carboxymuconolactone decarboxylase family protein</fullName>
    </submittedName>
</protein>
<reference evidence="2 3" key="1">
    <citation type="submission" date="2024-06" db="EMBL/GenBank/DDBJ databases">
        <authorList>
            <person name="Lee S.D."/>
        </authorList>
    </citation>
    <scope>NUCLEOTIDE SEQUENCE [LARGE SCALE GENOMIC DNA]</scope>
    <source>
        <strain evidence="2 3">N1-10</strain>
    </source>
</reference>